<sequence>MSVLTSGCRDSHAADGVRVAFAYGFRILDAAHLTVTLRSAVTGAETAQVLNTHYTVTGVGAPGGGTVVFPAPPPPGHSVVIVRTMAAGDHGYPGVTADQAFDRLALLAQQAQDAANRSVRFPEGDSPSLSARLPSSPERAGKALAFDANGNVALVSLASPTFDAGFVEWAEIRNTPRTLSGFGILDGTPSSHAGSGGASHAVASAGADGFMSAADKAKLDRFGAQGPLRGCLLTLAEPQMFGPGLGDPNAGGRIVWSAVVWDSDGCFRPETPTRVVTPSWARFVRLSVQLEVSAAMNGRRELTIRRNGGVEYPGRTVMRCCGNGTDWNVLPNAITPWLPVTAGDWFDAHLGQTSSLAFELPASGGTWMQAEFA</sequence>
<dbReference type="Proteomes" id="UP000280346">
    <property type="component" value="Unassembled WGS sequence"/>
</dbReference>
<evidence type="ECO:0000313" key="3">
    <source>
        <dbReference type="Proteomes" id="UP000280346"/>
    </source>
</evidence>
<comment type="caution">
    <text evidence="2">The sequence shown here is derived from an EMBL/GenBank/DDBJ whole genome shotgun (WGS) entry which is preliminary data.</text>
</comment>
<protein>
    <submittedName>
        <fullName evidence="2">Uncharacterized protein</fullName>
    </submittedName>
</protein>
<name>A0A433JFM4_9PROT</name>
<dbReference type="AlphaFoldDB" id="A0A433JFM4"/>
<dbReference type="OrthoDB" id="7299103at2"/>
<feature type="compositionally biased region" description="Low complexity" evidence="1">
    <location>
        <begin position="126"/>
        <end position="136"/>
    </location>
</feature>
<evidence type="ECO:0000313" key="2">
    <source>
        <dbReference type="EMBL" id="RUQ75972.1"/>
    </source>
</evidence>
<reference evidence="2 3" key="1">
    <citation type="submission" date="2018-12" db="EMBL/GenBank/DDBJ databases">
        <authorList>
            <person name="Yang Y."/>
        </authorList>
    </citation>
    <scope>NUCLEOTIDE SEQUENCE [LARGE SCALE GENOMIC DNA]</scope>
    <source>
        <strain evidence="2 3">GSF71</strain>
    </source>
</reference>
<evidence type="ECO:0000256" key="1">
    <source>
        <dbReference type="SAM" id="MobiDB-lite"/>
    </source>
</evidence>
<accession>A0A433JFM4</accession>
<gene>
    <name evidence="2" type="ORF">EJ913_02345</name>
</gene>
<dbReference type="EMBL" id="RZIJ01000001">
    <property type="protein sequence ID" value="RUQ75972.1"/>
    <property type="molecule type" value="Genomic_DNA"/>
</dbReference>
<feature type="region of interest" description="Disordered" evidence="1">
    <location>
        <begin position="116"/>
        <end position="136"/>
    </location>
</feature>
<proteinExistence type="predicted"/>
<dbReference type="RefSeq" id="WP_126994381.1">
    <property type="nucleotide sequence ID" value="NZ_JBNPXW010000001.1"/>
</dbReference>
<organism evidence="2 3">
    <name type="scientific">Azospirillum doebereinerae</name>
    <dbReference type="NCBI Taxonomy" id="92933"/>
    <lineage>
        <taxon>Bacteria</taxon>
        <taxon>Pseudomonadati</taxon>
        <taxon>Pseudomonadota</taxon>
        <taxon>Alphaproteobacteria</taxon>
        <taxon>Rhodospirillales</taxon>
        <taxon>Azospirillaceae</taxon>
        <taxon>Azospirillum</taxon>
    </lineage>
</organism>
<keyword evidence="3" id="KW-1185">Reference proteome</keyword>